<dbReference type="PANTHER" id="PTHR46621">
    <property type="entry name" value="SNRNA-ACTIVATING PROTEIN COMPLEX SUBUNIT 4"/>
    <property type="match status" value="1"/>
</dbReference>
<evidence type="ECO:0000256" key="4">
    <source>
        <dbReference type="ARBA" id="ARBA00023242"/>
    </source>
</evidence>
<dbReference type="InterPro" id="IPR009057">
    <property type="entry name" value="Homeodomain-like_sf"/>
</dbReference>
<dbReference type="Proteomes" id="UP001470230">
    <property type="component" value="Unassembled WGS sequence"/>
</dbReference>
<dbReference type="Pfam" id="PF00249">
    <property type="entry name" value="Myb_DNA-binding"/>
    <property type="match status" value="2"/>
</dbReference>
<evidence type="ECO:0000313" key="8">
    <source>
        <dbReference type="EMBL" id="KAK8886692.1"/>
    </source>
</evidence>
<keyword evidence="3" id="KW-0804">Transcription</keyword>
<protein>
    <recommendedName>
        <fullName evidence="10">Myb-like DNA-binding domain containing protein</fullName>
    </recommendedName>
</protein>
<reference evidence="8 9" key="1">
    <citation type="submission" date="2024-04" db="EMBL/GenBank/DDBJ databases">
        <title>Tritrichomonas musculus Genome.</title>
        <authorList>
            <person name="Alves-Ferreira E."/>
            <person name="Grigg M."/>
            <person name="Lorenzi H."/>
            <person name="Galac M."/>
        </authorList>
    </citation>
    <scope>NUCLEOTIDE SEQUENCE [LARGE SCALE GENOMIC DNA]</scope>
    <source>
        <strain evidence="8 9">EAF2021</strain>
    </source>
</reference>
<feature type="compositionally biased region" description="Polar residues" evidence="5">
    <location>
        <begin position="48"/>
        <end position="67"/>
    </location>
</feature>
<keyword evidence="9" id="KW-1185">Reference proteome</keyword>
<name>A0ABR2K6Y5_9EUKA</name>
<feature type="domain" description="HTH myb-type" evidence="7">
    <location>
        <begin position="65"/>
        <end position="120"/>
    </location>
</feature>
<comment type="caution">
    <text evidence="8">The sequence shown here is derived from an EMBL/GenBank/DDBJ whole genome shotgun (WGS) entry which is preliminary data.</text>
</comment>
<gene>
    <name evidence="8" type="ORF">M9Y10_042159</name>
</gene>
<dbReference type="PROSITE" id="PS51294">
    <property type="entry name" value="HTH_MYB"/>
    <property type="match status" value="2"/>
</dbReference>
<evidence type="ECO:0000256" key="5">
    <source>
        <dbReference type="SAM" id="MobiDB-lite"/>
    </source>
</evidence>
<proteinExistence type="predicted"/>
<feature type="domain" description="Myb-like" evidence="6">
    <location>
        <begin position="117"/>
        <end position="167"/>
    </location>
</feature>
<evidence type="ECO:0008006" key="10">
    <source>
        <dbReference type="Google" id="ProtNLM"/>
    </source>
</evidence>
<keyword evidence="4" id="KW-0539">Nucleus</keyword>
<evidence type="ECO:0000259" key="7">
    <source>
        <dbReference type="PROSITE" id="PS51294"/>
    </source>
</evidence>
<dbReference type="PROSITE" id="PS50090">
    <property type="entry name" value="MYB_LIKE"/>
    <property type="match status" value="2"/>
</dbReference>
<keyword evidence="2" id="KW-0238">DNA-binding</keyword>
<evidence type="ECO:0000313" key="9">
    <source>
        <dbReference type="Proteomes" id="UP001470230"/>
    </source>
</evidence>
<dbReference type="CDD" id="cd00167">
    <property type="entry name" value="SANT"/>
    <property type="match status" value="2"/>
</dbReference>
<dbReference type="InterPro" id="IPR017930">
    <property type="entry name" value="Myb_dom"/>
</dbReference>
<accession>A0ABR2K6Y5</accession>
<evidence type="ECO:0000256" key="1">
    <source>
        <dbReference type="ARBA" id="ARBA00023015"/>
    </source>
</evidence>
<dbReference type="EMBL" id="JAPFFF010000007">
    <property type="protein sequence ID" value="KAK8886692.1"/>
    <property type="molecule type" value="Genomic_DNA"/>
</dbReference>
<feature type="region of interest" description="Disordered" evidence="5">
    <location>
        <begin position="1"/>
        <end position="23"/>
    </location>
</feature>
<evidence type="ECO:0000256" key="2">
    <source>
        <dbReference type="ARBA" id="ARBA00023125"/>
    </source>
</evidence>
<dbReference type="SMART" id="SM00717">
    <property type="entry name" value="SANT"/>
    <property type="match status" value="2"/>
</dbReference>
<organism evidence="8 9">
    <name type="scientific">Tritrichomonas musculus</name>
    <dbReference type="NCBI Taxonomy" id="1915356"/>
    <lineage>
        <taxon>Eukaryota</taxon>
        <taxon>Metamonada</taxon>
        <taxon>Parabasalia</taxon>
        <taxon>Tritrichomonadida</taxon>
        <taxon>Tritrichomonadidae</taxon>
        <taxon>Tritrichomonas</taxon>
    </lineage>
</organism>
<sequence length="341" mass="40677">MNVREEKIPSLDSSIYTSDQADDVDNDTIQMEFEISETFKENSISTFSNDKANTVQKPPSNSNSDINQPRRKFTEEEDRYLTQLVDEMGAKNWESIAQKMPNRTARQCRDRYSNYLVPGFFNGEWSAEEDENLYKKYQEIGPKWTVIHQFFKNRSPNSLKNRWNYFVSRSNFKMNQRQNNSIYVNNQTNFCQQPFYQQHYFNNNNQINIFKNHGKPYFQQKLQYYGCYNQFPINTVPNINYNNKFVQKFINKPKNTNIGRLKNNKLISQIPHNKKIDGCEKNQIKNKNIEQKLNDLPDIQEPTDAIFSLHLDQKNPEMFDEDNEEYINNMYSFDDPELFSF</sequence>
<feature type="region of interest" description="Disordered" evidence="5">
    <location>
        <begin position="48"/>
        <end position="73"/>
    </location>
</feature>
<dbReference type="InterPro" id="IPR001005">
    <property type="entry name" value="SANT/Myb"/>
</dbReference>
<evidence type="ECO:0000259" key="6">
    <source>
        <dbReference type="PROSITE" id="PS50090"/>
    </source>
</evidence>
<feature type="domain" description="Myb-like" evidence="6">
    <location>
        <begin position="65"/>
        <end position="116"/>
    </location>
</feature>
<feature type="domain" description="HTH myb-type" evidence="7">
    <location>
        <begin position="123"/>
        <end position="171"/>
    </location>
</feature>
<keyword evidence="1" id="KW-0805">Transcription regulation</keyword>
<evidence type="ECO:0000256" key="3">
    <source>
        <dbReference type="ARBA" id="ARBA00023163"/>
    </source>
</evidence>
<dbReference type="SUPFAM" id="SSF46689">
    <property type="entry name" value="Homeodomain-like"/>
    <property type="match status" value="1"/>
</dbReference>
<dbReference type="PANTHER" id="PTHR46621:SF1">
    <property type="entry name" value="SNRNA-ACTIVATING PROTEIN COMPLEX SUBUNIT 4"/>
    <property type="match status" value="1"/>
</dbReference>
<dbReference type="InterPro" id="IPR051575">
    <property type="entry name" value="Myb-like_DNA-bd"/>
</dbReference>
<dbReference type="Gene3D" id="1.10.10.60">
    <property type="entry name" value="Homeodomain-like"/>
    <property type="match status" value="2"/>
</dbReference>